<dbReference type="Gene3D" id="1.10.3730.20">
    <property type="match status" value="2"/>
</dbReference>
<evidence type="ECO:0000256" key="2">
    <source>
        <dbReference type="ARBA" id="ARBA00022475"/>
    </source>
</evidence>
<sequence>MRRPDAAMIPSIALCTAMILWGSSYIAMKVAVTAYHPMVVMAGRLFLGSCTFALGWRYLRNIRIRRQDWKPLLLMALCEPCIYFLLEGYAMRYTTASQAGMIVSSLPIFVALGAFFFLGERLSARVWTGFFIAMGGVIWLSLGSVATETAPNPLLGNTLEALAMASASVYVIIAKRLSAHYPPVFITAAQCFAGTIFFVPLLFMPFTELPTHVDIPAIISTAYLGTVITIGAYGLYNYGVSKLPAGQASAWGNLIPVAALIMGHVFLNESLTTPQYAASGLVLVGVYLSQK</sequence>
<dbReference type="SUPFAM" id="SSF103481">
    <property type="entry name" value="Multidrug resistance efflux transporter EmrE"/>
    <property type="match status" value="2"/>
</dbReference>
<dbReference type="Pfam" id="PF00892">
    <property type="entry name" value="EamA"/>
    <property type="match status" value="2"/>
</dbReference>
<dbReference type="AlphaFoldDB" id="A0A7J0BDG5"/>
<feature type="transmembrane region" description="Helical" evidence="6">
    <location>
        <begin position="34"/>
        <end position="59"/>
    </location>
</feature>
<gene>
    <name evidence="8" type="ORF">DSM101010T_00950</name>
</gene>
<dbReference type="GO" id="GO:0005886">
    <property type="term" value="C:plasma membrane"/>
    <property type="evidence" value="ECO:0007669"/>
    <property type="project" value="UniProtKB-SubCell"/>
</dbReference>
<feature type="transmembrane region" description="Helical" evidence="6">
    <location>
        <begin position="71"/>
        <end position="90"/>
    </location>
</feature>
<name>A0A7J0BDG5_9BACT</name>
<dbReference type="RefSeq" id="WP_174403437.1">
    <property type="nucleotide sequence ID" value="NZ_BLVO01000001.1"/>
</dbReference>
<evidence type="ECO:0000259" key="7">
    <source>
        <dbReference type="Pfam" id="PF00892"/>
    </source>
</evidence>
<evidence type="ECO:0000256" key="3">
    <source>
        <dbReference type="ARBA" id="ARBA00022692"/>
    </source>
</evidence>
<evidence type="ECO:0000313" key="9">
    <source>
        <dbReference type="Proteomes" id="UP000503840"/>
    </source>
</evidence>
<dbReference type="PANTHER" id="PTHR32322">
    <property type="entry name" value="INNER MEMBRANE TRANSPORTER"/>
    <property type="match status" value="1"/>
</dbReference>
<dbReference type="InterPro" id="IPR000620">
    <property type="entry name" value="EamA_dom"/>
</dbReference>
<keyword evidence="2" id="KW-1003">Cell membrane</keyword>
<keyword evidence="9" id="KW-1185">Reference proteome</keyword>
<evidence type="ECO:0000256" key="4">
    <source>
        <dbReference type="ARBA" id="ARBA00022989"/>
    </source>
</evidence>
<feature type="transmembrane region" description="Helical" evidence="6">
    <location>
        <begin position="185"/>
        <end position="203"/>
    </location>
</feature>
<feature type="domain" description="EamA" evidence="7">
    <location>
        <begin position="156"/>
        <end position="288"/>
    </location>
</feature>
<dbReference type="EMBL" id="BLVO01000001">
    <property type="protein sequence ID" value="GFM31730.1"/>
    <property type="molecule type" value="Genomic_DNA"/>
</dbReference>
<dbReference type="PANTHER" id="PTHR32322:SF18">
    <property type="entry name" value="S-ADENOSYLMETHIONINE_S-ADENOSYLHOMOCYSTEINE TRANSPORTER"/>
    <property type="match status" value="1"/>
</dbReference>
<feature type="transmembrane region" description="Helical" evidence="6">
    <location>
        <begin position="154"/>
        <end position="173"/>
    </location>
</feature>
<feature type="transmembrane region" description="Helical" evidence="6">
    <location>
        <begin position="215"/>
        <end position="236"/>
    </location>
</feature>
<evidence type="ECO:0000256" key="1">
    <source>
        <dbReference type="ARBA" id="ARBA00004651"/>
    </source>
</evidence>
<feature type="domain" description="EamA" evidence="7">
    <location>
        <begin position="12"/>
        <end position="141"/>
    </location>
</feature>
<comment type="caution">
    <text evidence="8">The sequence shown here is derived from an EMBL/GenBank/DDBJ whole genome shotgun (WGS) entry which is preliminary data.</text>
</comment>
<feature type="transmembrane region" description="Helical" evidence="6">
    <location>
        <begin position="124"/>
        <end position="142"/>
    </location>
</feature>
<keyword evidence="3 6" id="KW-0812">Transmembrane</keyword>
<dbReference type="InterPro" id="IPR050638">
    <property type="entry name" value="AA-Vitamin_Transporters"/>
</dbReference>
<reference evidence="8 9" key="1">
    <citation type="submission" date="2020-05" db="EMBL/GenBank/DDBJ databases">
        <title>Draft genome sequence of Desulfovibrio sp. strain HN2T.</title>
        <authorList>
            <person name="Ueno A."/>
            <person name="Tamazawa S."/>
            <person name="Tamamura S."/>
            <person name="Murakami T."/>
            <person name="Kiyama T."/>
            <person name="Inomata H."/>
            <person name="Amano Y."/>
            <person name="Miyakawa K."/>
            <person name="Tamaki H."/>
            <person name="Naganuma T."/>
            <person name="Kaneko K."/>
        </authorList>
    </citation>
    <scope>NUCLEOTIDE SEQUENCE [LARGE SCALE GENOMIC DNA]</scope>
    <source>
        <strain evidence="8 9">HN2</strain>
    </source>
</reference>
<evidence type="ECO:0000313" key="8">
    <source>
        <dbReference type="EMBL" id="GFM31730.1"/>
    </source>
</evidence>
<comment type="subcellular location">
    <subcellularLocation>
        <location evidence="1">Cell membrane</location>
        <topology evidence="1">Multi-pass membrane protein</topology>
    </subcellularLocation>
</comment>
<keyword evidence="5 6" id="KW-0472">Membrane</keyword>
<organism evidence="8 9">
    <name type="scientific">Desulfovibrio subterraneus</name>
    <dbReference type="NCBI Taxonomy" id="2718620"/>
    <lineage>
        <taxon>Bacteria</taxon>
        <taxon>Pseudomonadati</taxon>
        <taxon>Thermodesulfobacteriota</taxon>
        <taxon>Desulfovibrionia</taxon>
        <taxon>Desulfovibrionales</taxon>
        <taxon>Desulfovibrionaceae</taxon>
        <taxon>Desulfovibrio</taxon>
    </lineage>
</organism>
<evidence type="ECO:0000256" key="5">
    <source>
        <dbReference type="ARBA" id="ARBA00023136"/>
    </source>
</evidence>
<keyword evidence="4 6" id="KW-1133">Transmembrane helix</keyword>
<evidence type="ECO:0000256" key="6">
    <source>
        <dbReference type="SAM" id="Phobius"/>
    </source>
</evidence>
<protein>
    <submittedName>
        <fullName evidence="8">Membrane protein</fullName>
    </submittedName>
</protein>
<accession>A0A7J0BDG5</accession>
<dbReference type="InterPro" id="IPR037185">
    <property type="entry name" value="EmrE-like"/>
</dbReference>
<feature type="transmembrane region" description="Helical" evidence="6">
    <location>
        <begin position="7"/>
        <end position="28"/>
    </location>
</feature>
<feature type="transmembrane region" description="Helical" evidence="6">
    <location>
        <begin position="96"/>
        <end position="117"/>
    </location>
</feature>
<proteinExistence type="predicted"/>
<dbReference type="Proteomes" id="UP000503840">
    <property type="component" value="Unassembled WGS sequence"/>
</dbReference>